<dbReference type="Proteomes" id="UP000651050">
    <property type="component" value="Unassembled WGS sequence"/>
</dbReference>
<dbReference type="SUPFAM" id="SSF47384">
    <property type="entry name" value="Homodimeric domain of signal transducing histidine kinase"/>
    <property type="match status" value="1"/>
</dbReference>
<dbReference type="FunFam" id="3.30.565.10:FF:000006">
    <property type="entry name" value="Sensor histidine kinase WalK"/>
    <property type="match status" value="1"/>
</dbReference>
<evidence type="ECO:0000259" key="8">
    <source>
        <dbReference type="PROSITE" id="PS50109"/>
    </source>
</evidence>
<evidence type="ECO:0000256" key="5">
    <source>
        <dbReference type="ARBA" id="ARBA00022679"/>
    </source>
</evidence>
<comment type="caution">
    <text evidence="10">The sequence shown here is derived from an EMBL/GenBank/DDBJ whole genome shotgun (WGS) entry which is preliminary data.</text>
</comment>
<dbReference type="InterPro" id="IPR000700">
    <property type="entry name" value="PAS-assoc_C"/>
</dbReference>
<dbReference type="InterPro" id="IPR003661">
    <property type="entry name" value="HisK_dim/P_dom"/>
</dbReference>
<comment type="catalytic activity">
    <reaction evidence="1">
        <text>ATP + protein L-histidine = ADP + protein N-phospho-L-histidine.</text>
        <dbReference type="EC" id="2.7.13.3"/>
    </reaction>
</comment>
<dbReference type="InterPro" id="IPR036890">
    <property type="entry name" value="HATPase_C_sf"/>
</dbReference>
<evidence type="ECO:0000256" key="7">
    <source>
        <dbReference type="ARBA" id="ARBA00023136"/>
    </source>
</evidence>
<protein>
    <recommendedName>
        <fullName evidence="3">histidine kinase</fullName>
        <ecNumber evidence="3">2.7.13.3</ecNumber>
    </recommendedName>
</protein>
<dbReference type="PANTHER" id="PTHR42878">
    <property type="entry name" value="TWO-COMPONENT HISTIDINE KINASE"/>
    <property type="match status" value="1"/>
</dbReference>
<sequence>MDSIHHRPAHAYGHRLHFLESDAKYRLLFENGLDGVLLTSPTGAILAANPAACALFRMTEQELQRHGRDAVVNRDDPELHRLISQRQSSGSARGELEMKRSDGTTFDAEIASAQYVDDTGHTLTSIFVRDITEKKRARRAILAANARLEERVKRRTADLEMLNQDLESFALSVAHDLRAPLGVINAFSELLEEREAQVVSERGLHLIQRIRAAARRMSRMTDALLHLARLSHEGLKKETVDLAPVAREIIANLHDLAPGRIVEVTVDAPMEAFADLGLVTQLMENLLSNAWKFTSRRERAIIEIGRIDAPGTPRTFFVKDNGVGFDMEHASRLFRLFNRLHSHGDYEGTGVGLATAHKIVSRHGGTIRAEAVDGAGATFYFTLGAD</sequence>
<dbReference type="Pfam" id="PF00512">
    <property type="entry name" value="HisKA"/>
    <property type="match status" value="1"/>
</dbReference>
<evidence type="ECO:0000256" key="6">
    <source>
        <dbReference type="ARBA" id="ARBA00022777"/>
    </source>
</evidence>
<reference evidence="10" key="1">
    <citation type="submission" date="2020-11" db="EMBL/GenBank/DDBJ databases">
        <title>Bacterial whole genome sequence for Caenimonas sp. DR4.4.</title>
        <authorList>
            <person name="Le V."/>
            <person name="Ko S.-R."/>
            <person name="Ahn C.-Y."/>
            <person name="Oh H.-M."/>
        </authorList>
    </citation>
    <scope>NUCLEOTIDE SEQUENCE</scope>
    <source>
        <strain evidence="10">DR4.4</strain>
    </source>
</reference>
<dbReference type="CDD" id="cd00130">
    <property type="entry name" value="PAS"/>
    <property type="match status" value="1"/>
</dbReference>
<dbReference type="Pfam" id="PF02518">
    <property type="entry name" value="HATPase_c"/>
    <property type="match status" value="1"/>
</dbReference>
<keyword evidence="6" id="KW-0418">Kinase</keyword>
<feature type="domain" description="Histidine kinase" evidence="8">
    <location>
        <begin position="172"/>
        <end position="386"/>
    </location>
</feature>
<keyword evidence="5" id="KW-0808">Transferase</keyword>
<dbReference type="PROSITE" id="PS50113">
    <property type="entry name" value="PAC"/>
    <property type="match status" value="1"/>
</dbReference>
<dbReference type="InterPro" id="IPR036097">
    <property type="entry name" value="HisK_dim/P_sf"/>
</dbReference>
<dbReference type="InterPro" id="IPR003594">
    <property type="entry name" value="HATPase_dom"/>
</dbReference>
<evidence type="ECO:0000313" key="10">
    <source>
        <dbReference type="EMBL" id="MBG9390622.1"/>
    </source>
</evidence>
<evidence type="ECO:0000313" key="11">
    <source>
        <dbReference type="Proteomes" id="UP000651050"/>
    </source>
</evidence>
<dbReference type="CDD" id="cd00082">
    <property type="entry name" value="HisKA"/>
    <property type="match status" value="1"/>
</dbReference>
<dbReference type="SMART" id="SM00091">
    <property type="entry name" value="PAS"/>
    <property type="match status" value="1"/>
</dbReference>
<dbReference type="GO" id="GO:0000156">
    <property type="term" value="F:phosphorelay response regulator activity"/>
    <property type="evidence" value="ECO:0007669"/>
    <property type="project" value="TreeGrafter"/>
</dbReference>
<evidence type="ECO:0000259" key="9">
    <source>
        <dbReference type="PROSITE" id="PS50113"/>
    </source>
</evidence>
<evidence type="ECO:0000256" key="1">
    <source>
        <dbReference type="ARBA" id="ARBA00000085"/>
    </source>
</evidence>
<dbReference type="SUPFAM" id="SSF55785">
    <property type="entry name" value="PYP-like sensor domain (PAS domain)"/>
    <property type="match status" value="1"/>
</dbReference>
<dbReference type="InterPro" id="IPR000014">
    <property type="entry name" value="PAS"/>
</dbReference>
<dbReference type="AlphaFoldDB" id="A0A931H916"/>
<dbReference type="Gene3D" id="3.30.565.10">
    <property type="entry name" value="Histidine kinase-like ATPase, C-terminal domain"/>
    <property type="match status" value="1"/>
</dbReference>
<organism evidence="10 11">
    <name type="scientific">Caenimonas aquaedulcis</name>
    <dbReference type="NCBI Taxonomy" id="2793270"/>
    <lineage>
        <taxon>Bacteria</taxon>
        <taxon>Pseudomonadati</taxon>
        <taxon>Pseudomonadota</taxon>
        <taxon>Betaproteobacteria</taxon>
        <taxon>Burkholderiales</taxon>
        <taxon>Comamonadaceae</taxon>
        <taxon>Caenimonas</taxon>
    </lineage>
</organism>
<dbReference type="RefSeq" id="WP_196988351.1">
    <property type="nucleotide sequence ID" value="NZ_JADWYS010000001.1"/>
</dbReference>
<dbReference type="InterPro" id="IPR004358">
    <property type="entry name" value="Sig_transdc_His_kin-like_C"/>
</dbReference>
<proteinExistence type="predicted"/>
<dbReference type="GO" id="GO:0005886">
    <property type="term" value="C:plasma membrane"/>
    <property type="evidence" value="ECO:0007669"/>
    <property type="project" value="UniProtKB-SubCell"/>
</dbReference>
<evidence type="ECO:0000256" key="4">
    <source>
        <dbReference type="ARBA" id="ARBA00022553"/>
    </source>
</evidence>
<dbReference type="Gene3D" id="3.30.450.20">
    <property type="entry name" value="PAS domain"/>
    <property type="match status" value="1"/>
</dbReference>
<dbReference type="Pfam" id="PF13426">
    <property type="entry name" value="PAS_9"/>
    <property type="match status" value="1"/>
</dbReference>
<dbReference type="SUPFAM" id="SSF55874">
    <property type="entry name" value="ATPase domain of HSP90 chaperone/DNA topoisomerase II/histidine kinase"/>
    <property type="match status" value="1"/>
</dbReference>
<dbReference type="GO" id="GO:0007234">
    <property type="term" value="P:osmosensory signaling via phosphorelay pathway"/>
    <property type="evidence" value="ECO:0007669"/>
    <property type="project" value="TreeGrafter"/>
</dbReference>
<dbReference type="NCBIfam" id="TIGR00229">
    <property type="entry name" value="sensory_box"/>
    <property type="match status" value="1"/>
</dbReference>
<dbReference type="InterPro" id="IPR050351">
    <property type="entry name" value="BphY/WalK/GraS-like"/>
</dbReference>
<dbReference type="SMART" id="SM00388">
    <property type="entry name" value="HisKA"/>
    <property type="match status" value="1"/>
</dbReference>
<comment type="subcellular location">
    <subcellularLocation>
        <location evidence="2">Cell inner membrane</location>
        <topology evidence="2">Multi-pass membrane protein</topology>
    </subcellularLocation>
</comment>
<keyword evidence="7" id="KW-0472">Membrane</keyword>
<accession>A0A931H916</accession>
<dbReference type="InterPro" id="IPR035965">
    <property type="entry name" value="PAS-like_dom_sf"/>
</dbReference>
<evidence type="ECO:0000256" key="2">
    <source>
        <dbReference type="ARBA" id="ARBA00004429"/>
    </source>
</evidence>
<dbReference type="PROSITE" id="PS50109">
    <property type="entry name" value="HIS_KIN"/>
    <property type="match status" value="1"/>
</dbReference>
<dbReference type="GO" id="GO:0000155">
    <property type="term" value="F:phosphorelay sensor kinase activity"/>
    <property type="evidence" value="ECO:0007669"/>
    <property type="project" value="InterPro"/>
</dbReference>
<dbReference type="InterPro" id="IPR005467">
    <property type="entry name" value="His_kinase_dom"/>
</dbReference>
<gene>
    <name evidence="10" type="ORF">I5803_21505</name>
</gene>
<feature type="domain" description="PAC" evidence="9">
    <location>
        <begin position="92"/>
        <end position="143"/>
    </location>
</feature>
<dbReference type="Gene3D" id="1.10.287.130">
    <property type="match status" value="1"/>
</dbReference>
<name>A0A931H916_9BURK</name>
<dbReference type="PRINTS" id="PR00344">
    <property type="entry name" value="BCTRLSENSOR"/>
</dbReference>
<dbReference type="EMBL" id="JADWYS010000001">
    <property type="protein sequence ID" value="MBG9390622.1"/>
    <property type="molecule type" value="Genomic_DNA"/>
</dbReference>
<dbReference type="EC" id="2.7.13.3" evidence="3"/>
<dbReference type="PANTHER" id="PTHR42878:SF15">
    <property type="entry name" value="BACTERIOPHYTOCHROME"/>
    <property type="match status" value="1"/>
</dbReference>
<dbReference type="GO" id="GO:0030295">
    <property type="term" value="F:protein kinase activator activity"/>
    <property type="evidence" value="ECO:0007669"/>
    <property type="project" value="TreeGrafter"/>
</dbReference>
<keyword evidence="11" id="KW-1185">Reference proteome</keyword>
<dbReference type="SMART" id="SM00387">
    <property type="entry name" value="HATPase_c"/>
    <property type="match status" value="1"/>
</dbReference>
<keyword evidence="4" id="KW-0597">Phosphoprotein</keyword>
<evidence type="ECO:0000256" key="3">
    <source>
        <dbReference type="ARBA" id="ARBA00012438"/>
    </source>
</evidence>